<dbReference type="PANTHER" id="PTHR43228">
    <property type="entry name" value="TWO-COMPONENT RESPONSE REGULATOR"/>
    <property type="match status" value="1"/>
</dbReference>
<dbReference type="EMBL" id="BMIN01000018">
    <property type="protein sequence ID" value="GGD23364.1"/>
    <property type="molecule type" value="Genomic_DNA"/>
</dbReference>
<comment type="caution">
    <text evidence="3">The sequence shown here is derived from an EMBL/GenBank/DDBJ whole genome shotgun (WGS) entry which is preliminary data.</text>
</comment>
<protein>
    <submittedName>
        <fullName evidence="3">Transcriptional regulator</fullName>
    </submittedName>
</protein>
<evidence type="ECO:0000313" key="3">
    <source>
        <dbReference type="EMBL" id="GGD23364.1"/>
    </source>
</evidence>
<evidence type="ECO:0000259" key="2">
    <source>
        <dbReference type="PROSITE" id="PS50110"/>
    </source>
</evidence>
<dbReference type="InterPro" id="IPR052048">
    <property type="entry name" value="ST_Response_Regulator"/>
</dbReference>
<dbReference type="SUPFAM" id="SSF52172">
    <property type="entry name" value="CheY-like"/>
    <property type="match status" value="1"/>
</dbReference>
<evidence type="ECO:0000313" key="4">
    <source>
        <dbReference type="Proteomes" id="UP000642571"/>
    </source>
</evidence>
<dbReference type="InterPro" id="IPR001789">
    <property type="entry name" value="Sig_transdc_resp-reg_receiver"/>
</dbReference>
<proteinExistence type="predicted"/>
<dbReference type="RefSeq" id="WP_188655558.1">
    <property type="nucleotide sequence ID" value="NZ_BMIN01000018.1"/>
</dbReference>
<dbReference type="SMART" id="SM00448">
    <property type="entry name" value="REC"/>
    <property type="match status" value="1"/>
</dbReference>
<dbReference type="PROSITE" id="PS50110">
    <property type="entry name" value="RESPONSE_REGULATORY"/>
    <property type="match status" value="1"/>
</dbReference>
<dbReference type="Proteomes" id="UP000642571">
    <property type="component" value="Unassembled WGS sequence"/>
</dbReference>
<dbReference type="PANTHER" id="PTHR43228:SF8">
    <property type="entry name" value="TRANSCRIPTIONAL REGULATORY PROTEIN GLNL"/>
    <property type="match status" value="1"/>
</dbReference>
<gene>
    <name evidence="3" type="ORF">GCM10011389_33880</name>
</gene>
<dbReference type="Pfam" id="PF08664">
    <property type="entry name" value="YcbB"/>
    <property type="match status" value="1"/>
</dbReference>
<evidence type="ECO:0000256" key="1">
    <source>
        <dbReference type="PROSITE-ProRule" id="PRU00169"/>
    </source>
</evidence>
<name>A0ABQ1QDV6_9BACI</name>
<sequence length="306" mass="34898">MNYFLVDDDVTIRAMLTEMIEDEDLGEVVGEREDGAELDTHVLQAKKVDILLIDLLMAERDGLETLKQIRDDFKGKVVMISQVESKDLIGEAYSLGVEYYITKPLNRIEVTSILLKVNERITLDYSIQTIQQSLNLISGNSDSSTIKTPIPNKSVKEEGHAILVELGVIGENGSRDLLEIIQYLDHDSVIKGKESLSLKEIYHKIAEDRVGNEAKHSVLQREVKASEQRVRRTLHQGLSYIASLGLNDFANPVFDKYASTFFDYEQVRKKMLKLDKDKGKNAGRVRIDAKKFIYMLYWEAKRNSRL</sequence>
<reference evidence="4" key="1">
    <citation type="journal article" date="2019" name="Int. J. Syst. Evol. Microbiol.">
        <title>The Global Catalogue of Microorganisms (GCM) 10K type strain sequencing project: providing services to taxonomists for standard genome sequencing and annotation.</title>
        <authorList>
            <consortium name="The Broad Institute Genomics Platform"/>
            <consortium name="The Broad Institute Genome Sequencing Center for Infectious Disease"/>
            <person name="Wu L."/>
            <person name="Ma J."/>
        </authorList>
    </citation>
    <scope>NUCLEOTIDE SEQUENCE [LARGE SCALE GENOMIC DNA]</scope>
    <source>
        <strain evidence="4">CGMCC 1.15353</strain>
    </source>
</reference>
<keyword evidence="1" id="KW-0597">Phosphoprotein</keyword>
<accession>A0ABQ1QDV6</accession>
<dbReference type="Pfam" id="PF00072">
    <property type="entry name" value="Response_reg"/>
    <property type="match status" value="1"/>
</dbReference>
<dbReference type="InterPro" id="IPR013972">
    <property type="entry name" value="YcbB"/>
</dbReference>
<organism evidence="3 4">
    <name type="scientific">Pontibacillus salipaludis</name>
    <dbReference type="NCBI Taxonomy" id="1697394"/>
    <lineage>
        <taxon>Bacteria</taxon>
        <taxon>Bacillati</taxon>
        <taxon>Bacillota</taxon>
        <taxon>Bacilli</taxon>
        <taxon>Bacillales</taxon>
        <taxon>Bacillaceae</taxon>
        <taxon>Pontibacillus</taxon>
    </lineage>
</organism>
<feature type="modified residue" description="4-aspartylphosphate" evidence="1">
    <location>
        <position position="54"/>
    </location>
</feature>
<feature type="domain" description="Response regulatory" evidence="2">
    <location>
        <begin position="2"/>
        <end position="118"/>
    </location>
</feature>
<dbReference type="InterPro" id="IPR011006">
    <property type="entry name" value="CheY-like_superfamily"/>
</dbReference>
<dbReference type="Gene3D" id="3.40.50.2300">
    <property type="match status" value="1"/>
</dbReference>
<keyword evidence="4" id="KW-1185">Reference proteome</keyword>